<dbReference type="GO" id="GO:0032220">
    <property type="term" value="P:plasma membrane fusion involved in cytogamy"/>
    <property type="evidence" value="ECO:0007669"/>
    <property type="project" value="TreeGrafter"/>
</dbReference>
<evidence type="ECO:0000256" key="5">
    <source>
        <dbReference type="ARBA" id="ARBA00022692"/>
    </source>
</evidence>
<evidence type="ECO:0000256" key="2">
    <source>
        <dbReference type="ARBA" id="ARBA00004651"/>
    </source>
</evidence>
<comment type="similarity">
    <text evidence="3 10">Belongs to the PRM1 family.</text>
</comment>
<feature type="transmembrane region" description="Helical" evidence="10">
    <location>
        <begin position="422"/>
        <end position="446"/>
    </location>
</feature>
<dbReference type="STRING" id="1035309.A0A2C5X8S4"/>
<keyword evidence="8 10" id="KW-0472">Membrane</keyword>
<protein>
    <recommendedName>
        <fullName evidence="10">Plasma membrane fusion protein PRM1</fullName>
    </recommendedName>
</protein>
<evidence type="ECO:0000313" key="13">
    <source>
        <dbReference type="Proteomes" id="UP000222788"/>
    </source>
</evidence>
<reference evidence="12 13" key="1">
    <citation type="journal article" date="2013" name="Fungal Biol.">
        <title>Analysis of microsatellite markers in the genome of the plant pathogen Ceratocystis fimbriata.</title>
        <authorList>
            <person name="Simpson M.C."/>
            <person name="Wilken P.M."/>
            <person name="Coetzee M.P."/>
            <person name="Wingfield M.J."/>
            <person name="Wingfield B.D."/>
        </authorList>
    </citation>
    <scope>NUCLEOTIDE SEQUENCE [LARGE SCALE GENOMIC DNA]</scope>
    <source>
        <strain evidence="12 13">CBS 114723</strain>
    </source>
</reference>
<evidence type="ECO:0000256" key="3">
    <source>
        <dbReference type="ARBA" id="ARBA00010780"/>
    </source>
</evidence>
<dbReference type="PANTHER" id="PTHR31030">
    <property type="entry name" value="PLASMA MEMBRANE FUSION PROTEIN PRM1"/>
    <property type="match status" value="1"/>
</dbReference>
<evidence type="ECO:0000256" key="9">
    <source>
        <dbReference type="ARBA" id="ARBA00023180"/>
    </source>
</evidence>
<feature type="transmembrane region" description="Helical" evidence="10">
    <location>
        <begin position="620"/>
        <end position="645"/>
    </location>
</feature>
<comment type="caution">
    <text evidence="12">The sequence shown here is derived from an EMBL/GenBank/DDBJ whole genome shotgun (WGS) entry which is preliminary data.</text>
</comment>
<evidence type="ECO:0000313" key="12">
    <source>
        <dbReference type="EMBL" id="PHH53821.1"/>
    </source>
</evidence>
<feature type="transmembrane region" description="Helical" evidence="10">
    <location>
        <begin position="323"/>
        <end position="342"/>
    </location>
</feature>
<evidence type="ECO:0000256" key="11">
    <source>
        <dbReference type="SAM" id="MobiDB-lite"/>
    </source>
</evidence>
<gene>
    <name evidence="12" type="primary">PRM1</name>
    <name evidence="12" type="ORF">CFIMG_004585RA</name>
</gene>
<feature type="region of interest" description="Disordered" evidence="11">
    <location>
        <begin position="656"/>
        <end position="676"/>
    </location>
</feature>
<dbReference type="Proteomes" id="UP000222788">
    <property type="component" value="Unassembled WGS sequence"/>
</dbReference>
<keyword evidence="5 10" id="KW-0812">Transmembrane</keyword>
<organism evidence="12 13">
    <name type="scientific">Ceratocystis fimbriata CBS 114723</name>
    <dbReference type="NCBI Taxonomy" id="1035309"/>
    <lineage>
        <taxon>Eukaryota</taxon>
        <taxon>Fungi</taxon>
        <taxon>Dikarya</taxon>
        <taxon>Ascomycota</taxon>
        <taxon>Pezizomycotina</taxon>
        <taxon>Sordariomycetes</taxon>
        <taxon>Hypocreomycetidae</taxon>
        <taxon>Microascales</taxon>
        <taxon>Ceratocystidaceae</taxon>
        <taxon>Ceratocystis</taxon>
    </lineage>
</organism>
<accession>A0A2C5X8S4</accession>
<dbReference type="PANTHER" id="PTHR31030:SF1">
    <property type="entry name" value="PLASMA MEMBRANE FUSION PROTEIN PRM1"/>
    <property type="match status" value="1"/>
</dbReference>
<keyword evidence="13" id="KW-1185">Reference proteome</keyword>
<evidence type="ECO:0000256" key="1">
    <source>
        <dbReference type="ARBA" id="ARBA00002512"/>
    </source>
</evidence>
<keyword evidence="6 10" id="KW-0184">Conjugation</keyword>
<evidence type="ECO:0000256" key="10">
    <source>
        <dbReference type="RuleBase" id="RU366035"/>
    </source>
</evidence>
<evidence type="ECO:0000256" key="6">
    <source>
        <dbReference type="ARBA" id="ARBA00022971"/>
    </source>
</evidence>
<keyword evidence="9" id="KW-0325">Glycoprotein</keyword>
<dbReference type="InterPro" id="IPR026777">
    <property type="entry name" value="PRM1"/>
</dbReference>
<sequence length="730" mass="77766">MTFGISQNIPNVPSNLRSKVLDIASLRSLPRHVSTSHTPYLGLRARLSQVWLNRWTVLLLLVLVRVLLTLGSLHDNIDDAKEKALSACTKVEDVGSAMASMPHYLSVGVNDMSAGMVDTAVRAMVGAMDLALTVVESLIIFVINMMTSTYVCLVTSLIHSGLNAAANVTQEVTDLMNKAIKGVTDSISSGADSLQDTINKFADEIESSVFGSLLPDIPKVNFTEDLTSLNNIKINTTSFVSDLNELNDNIPTFEQAKNMTNAAISVPFDLIRDAITDKYANYRFDSTAFPIAQKQQLSFCSNNDGLNSFFDTLYETARSARTAFIVVLILLALAAMAPAGWMEVRRWRRDRSNAQIVQASHGSGAGSPMAAQAEPPRDPMDVVYIVAHPHSAHWGLMAASRLSGKNQILLRWTWAYMTTTPALFVLSLAVAGLAACLCQLAVLHALQKQIPALSDQVGDFAGDVVTTLQNASNEWAVGANSVLSELNADVNGDILGWVINGTTAANNTLNSFTDVMETALGTAFNGTVLKEPISDVIYCLIGLKVATVQKGLTWLQEQANVSFAQFPADVFSAGANSSLGADSNMTSFLASPASVTTDEISAAADKIVNKLRSAITVEALISLGVLLVYVVVVLSGMLAGLYAAITTEKTRAEGGGSFTFADPHGQPNDSPPVYTATPTDAYRMPRRNSAATVAALGKLLKTRAGLDNDIGQEYAGASVTSEKAAGGGRN</sequence>
<name>A0A2C5X8S4_9PEZI</name>
<dbReference type="GO" id="GO:0043332">
    <property type="term" value="C:mating projection tip"/>
    <property type="evidence" value="ECO:0007669"/>
    <property type="project" value="UniProtKB-UniRule"/>
</dbReference>
<dbReference type="EMBL" id="APWK03000036">
    <property type="protein sequence ID" value="PHH53821.1"/>
    <property type="molecule type" value="Genomic_DNA"/>
</dbReference>
<evidence type="ECO:0000256" key="4">
    <source>
        <dbReference type="ARBA" id="ARBA00022475"/>
    </source>
</evidence>
<comment type="function">
    <text evidence="1 10">Involved in cell fusion during mating by stabilizing the plasma membrane fusion event.</text>
</comment>
<dbReference type="AlphaFoldDB" id="A0A2C5X8S4"/>
<keyword evidence="7 10" id="KW-1133">Transmembrane helix</keyword>
<comment type="subcellular location">
    <subcellularLocation>
        <location evidence="2 10">Cell membrane</location>
        <topology evidence="2 10">Multi-pass membrane protein</topology>
    </subcellularLocation>
</comment>
<reference evidence="12 13" key="2">
    <citation type="journal article" date="2013" name="IMA Fungus">
        <title>IMA Genome-F 1: Ceratocystis fimbriata: Draft nuclear genome sequence for the plant pathogen, Ceratocystis fimbriata.</title>
        <authorList>
            <person name="Wilken P.M."/>
            <person name="Steenkamp E.T."/>
            <person name="Wingfield M.J."/>
            <person name="de Beer Z.W."/>
            <person name="Wingfield B.D."/>
        </authorList>
    </citation>
    <scope>NUCLEOTIDE SEQUENCE [LARGE SCALE GENOMIC DNA]</scope>
    <source>
        <strain evidence="12 13">CBS 114723</strain>
    </source>
</reference>
<comment type="caution">
    <text evidence="10">Lacks conserved residue(s) required for the propagation of feature annotation.</text>
</comment>
<keyword evidence="4 10" id="KW-1003">Cell membrane</keyword>
<dbReference type="GO" id="GO:0005886">
    <property type="term" value="C:plasma membrane"/>
    <property type="evidence" value="ECO:0007669"/>
    <property type="project" value="UniProtKB-SubCell"/>
</dbReference>
<evidence type="ECO:0000256" key="7">
    <source>
        <dbReference type="ARBA" id="ARBA00022989"/>
    </source>
</evidence>
<proteinExistence type="inferred from homology"/>
<evidence type="ECO:0000256" key="8">
    <source>
        <dbReference type="ARBA" id="ARBA00023136"/>
    </source>
</evidence>
<dbReference type="OrthoDB" id="5356111at2759"/>